<dbReference type="SMART" id="SM00061">
    <property type="entry name" value="MATH"/>
    <property type="match status" value="1"/>
</dbReference>
<proteinExistence type="predicted"/>
<dbReference type="InterPro" id="IPR002083">
    <property type="entry name" value="MATH/TRAF_dom"/>
</dbReference>
<feature type="coiled-coil region" evidence="2">
    <location>
        <begin position="233"/>
        <end position="283"/>
    </location>
</feature>
<name>A0A5S9XM46_ARATH</name>
<dbReference type="EMBL" id="CACSHJ010000089">
    <property type="protein sequence ID" value="CAA0387177.1"/>
    <property type="molecule type" value="Genomic_DNA"/>
</dbReference>
<reference evidence="4 5" key="1">
    <citation type="submission" date="2019-12" db="EMBL/GenBank/DDBJ databases">
        <authorList>
            <person name="Jiao W.-B."/>
            <person name="Schneeberger K."/>
        </authorList>
    </citation>
    <scope>NUCLEOTIDE SEQUENCE [LARGE SCALE GENOMIC DNA]</scope>
    <source>
        <strain evidence="5">cv. C24</strain>
    </source>
</reference>
<dbReference type="Gene3D" id="2.60.210.10">
    <property type="entry name" value="Apoptosis, Tumor Necrosis Factor Receptor Associated Protein 2, Chain A"/>
    <property type="match status" value="1"/>
</dbReference>
<evidence type="ECO:0000313" key="4">
    <source>
        <dbReference type="EMBL" id="CAA0387177.1"/>
    </source>
</evidence>
<dbReference type="PANTHER" id="PTHR46236:SF21">
    <property type="entry name" value="TRAF-LIKE FAMILY PROTEIN-RELATED"/>
    <property type="match status" value="1"/>
</dbReference>
<protein>
    <recommendedName>
        <fullName evidence="3">MATH domain-containing protein</fullName>
    </recommendedName>
</protein>
<evidence type="ECO:0000259" key="3">
    <source>
        <dbReference type="PROSITE" id="PS50144"/>
    </source>
</evidence>
<dbReference type="SUPFAM" id="SSF49599">
    <property type="entry name" value="TRAF domain-like"/>
    <property type="match status" value="1"/>
</dbReference>
<keyword evidence="1 2" id="KW-0175">Coiled coil</keyword>
<gene>
    <name evidence="4" type="ORF">C24_LOCUS16087</name>
</gene>
<dbReference type="Proteomes" id="UP000434276">
    <property type="component" value="Unassembled WGS sequence"/>
</dbReference>
<sequence>MGKQINNTFTWVIKNLSTLPGLEVRSEIFVVGGCKWRLIAYPEVNDADGYLSLSVYLSFPDCCESLPSGWKRHAKFSLTIVNQLSEGLSQVQETQAWFDENAPGWGFPPMLNLKDVSDKYGGFLVNDEVMVAVAVDVIEVVGSLDAPEMSESMDIKGFKVLPSQVKSVNRLFESHPDIASKFSIKNQSLKTAYMNVLLCLAETLHQSPMEISEDDLSDAKTTLAYMKSVGFKLDWLEKKLDELFEKKKEEADKIRMQNIEEELKDLRQKCSSLEALLKKEKTGVLAAKAPFLFFNNVNDDDLKWILRAVFYFDKFASSSSRVFDKL</sequence>
<accession>A0A5S9XM46</accession>
<evidence type="ECO:0000256" key="1">
    <source>
        <dbReference type="ARBA" id="ARBA00023054"/>
    </source>
</evidence>
<dbReference type="PROSITE" id="PS50144">
    <property type="entry name" value="MATH"/>
    <property type="match status" value="1"/>
</dbReference>
<feature type="domain" description="MATH" evidence="3">
    <location>
        <begin position="6"/>
        <end position="135"/>
    </location>
</feature>
<dbReference type="InterPro" id="IPR008974">
    <property type="entry name" value="TRAF-like"/>
</dbReference>
<dbReference type="CDD" id="cd00121">
    <property type="entry name" value="MATH"/>
    <property type="match status" value="1"/>
</dbReference>
<dbReference type="OrthoDB" id="1087445at2759"/>
<organism evidence="4 5">
    <name type="scientific">Arabidopsis thaliana</name>
    <name type="common">Mouse-ear cress</name>
    <dbReference type="NCBI Taxonomy" id="3702"/>
    <lineage>
        <taxon>Eukaryota</taxon>
        <taxon>Viridiplantae</taxon>
        <taxon>Streptophyta</taxon>
        <taxon>Embryophyta</taxon>
        <taxon>Tracheophyta</taxon>
        <taxon>Spermatophyta</taxon>
        <taxon>Magnoliopsida</taxon>
        <taxon>eudicotyledons</taxon>
        <taxon>Gunneridae</taxon>
        <taxon>Pentapetalae</taxon>
        <taxon>rosids</taxon>
        <taxon>malvids</taxon>
        <taxon>Brassicales</taxon>
        <taxon>Brassicaceae</taxon>
        <taxon>Camelineae</taxon>
        <taxon>Arabidopsis</taxon>
    </lineage>
</organism>
<evidence type="ECO:0000256" key="2">
    <source>
        <dbReference type="SAM" id="Coils"/>
    </source>
</evidence>
<dbReference type="InterPro" id="IPR050804">
    <property type="entry name" value="MCC"/>
</dbReference>
<dbReference type="AlphaFoldDB" id="A0A5S9XM46"/>
<dbReference type="ExpressionAtlas" id="A0A5S9XM46">
    <property type="expression patterns" value="baseline and differential"/>
</dbReference>
<evidence type="ECO:0000313" key="5">
    <source>
        <dbReference type="Proteomes" id="UP000434276"/>
    </source>
</evidence>
<dbReference type="Pfam" id="PF22486">
    <property type="entry name" value="MATH_2"/>
    <property type="match status" value="1"/>
</dbReference>
<dbReference type="PANTHER" id="PTHR46236">
    <property type="entry name" value="TRAF-LIKE SUPERFAMILY PROTEIN"/>
    <property type="match status" value="1"/>
</dbReference>